<evidence type="ECO:0000256" key="5">
    <source>
        <dbReference type="ARBA" id="ARBA00022898"/>
    </source>
</evidence>
<dbReference type="CDD" id="cd00610">
    <property type="entry name" value="OAT_like"/>
    <property type="match status" value="1"/>
</dbReference>
<keyword evidence="5 6" id="KW-0663">Pyridoxal phosphate</keyword>
<dbReference type="GO" id="GO:0008483">
    <property type="term" value="F:transaminase activity"/>
    <property type="evidence" value="ECO:0007669"/>
    <property type="project" value="UniProtKB-KW"/>
</dbReference>
<keyword evidence="3 7" id="KW-0032">Aminotransferase</keyword>
<proteinExistence type="inferred from homology"/>
<dbReference type="PANTHER" id="PTHR11986:SF79">
    <property type="entry name" value="ACETYLORNITHINE AMINOTRANSFERASE, MITOCHONDRIAL"/>
    <property type="match status" value="1"/>
</dbReference>
<keyword evidence="4 7" id="KW-0808">Transferase</keyword>
<evidence type="ECO:0000256" key="2">
    <source>
        <dbReference type="ARBA" id="ARBA00008954"/>
    </source>
</evidence>
<gene>
    <name evidence="7" type="ORF">BDZ90DRAFT_242288</name>
</gene>
<dbReference type="STRING" id="1569628.A0A316UKU2"/>
<dbReference type="Gene3D" id="3.90.1150.10">
    <property type="entry name" value="Aspartate Aminotransferase, domain 1"/>
    <property type="match status" value="1"/>
</dbReference>
<keyword evidence="8" id="KW-1185">Reference proteome</keyword>
<dbReference type="FunFam" id="3.40.640.10:FF:000004">
    <property type="entry name" value="Acetylornithine aminotransferase"/>
    <property type="match status" value="1"/>
</dbReference>
<dbReference type="GO" id="GO:0005759">
    <property type="term" value="C:mitochondrial matrix"/>
    <property type="evidence" value="ECO:0007669"/>
    <property type="project" value="TreeGrafter"/>
</dbReference>
<dbReference type="PROSITE" id="PS00600">
    <property type="entry name" value="AA_TRANSFER_CLASS_3"/>
    <property type="match status" value="1"/>
</dbReference>
<dbReference type="RefSeq" id="XP_025360534.1">
    <property type="nucleotide sequence ID" value="XM_025507412.1"/>
</dbReference>
<dbReference type="InterPro" id="IPR015424">
    <property type="entry name" value="PyrdxlP-dep_Trfase"/>
</dbReference>
<dbReference type="OrthoDB" id="10260828at2759"/>
<evidence type="ECO:0000256" key="6">
    <source>
        <dbReference type="RuleBase" id="RU003560"/>
    </source>
</evidence>
<dbReference type="InterPro" id="IPR050103">
    <property type="entry name" value="Class-III_PLP-dep_AT"/>
</dbReference>
<reference evidence="7 8" key="1">
    <citation type="journal article" date="2018" name="Mol. Biol. Evol.">
        <title>Broad Genomic Sampling Reveals a Smut Pathogenic Ancestry of the Fungal Clade Ustilaginomycotina.</title>
        <authorList>
            <person name="Kijpornyongpan T."/>
            <person name="Mondo S.J."/>
            <person name="Barry K."/>
            <person name="Sandor L."/>
            <person name="Lee J."/>
            <person name="Lipzen A."/>
            <person name="Pangilinan J."/>
            <person name="LaButti K."/>
            <person name="Hainaut M."/>
            <person name="Henrissat B."/>
            <person name="Grigoriev I.V."/>
            <person name="Spatafora J.W."/>
            <person name="Aime M.C."/>
        </authorList>
    </citation>
    <scope>NUCLEOTIDE SEQUENCE [LARGE SCALE GENOMIC DNA]</scope>
    <source>
        <strain evidence="7 8">MCA 5214</strain>
    </source>
</reference>
<accession>A0A316UKU2</accession>
<evidence type="ECO:0000313" key="8">
    <source>
        <dbReference type="Proteomes" id="UP000245884"/>
    </source>
</evidence>
<sequence>MLVPRPSSSSSSSALRQLLRTSSSTVPSSSCRPFSTSASCLARSAPCSEYMAVSHPDSSASPDSVVAKTLARFDKATLATYARPTVLLTRGKGLDLWAKIDPSSSPTSSSERHYLDFSSGIAVNSLGHADDEIARIAGEQAGQLVHSSNLYHNEWSGELANRMVDMTREHGGLGLTKGTKEGEGDEMKVFLANSGTEANEAALKFARKYAMVTAGTGPGEKSGLISFRNAFHGRTMGALSMTPNPKYQAPFAPLIGDVHYGDYNCPPSALESLITDKTAGVIVEPIQGEGGIYPANTEWLMALRKRCDEVGALLIYDEIQCGLFRTGTLWAHSSLPVEAHPDVVTMAKPLANGFPIGAVLMRGRVGEAIKVGDHGTTFGGGPLTSRVAHHVLGRLAEPGLRERQSRASQHLFGRLEKLRDWFPDLVAHEAGSSDVTKLSPRGRGLLVGMSMKEASDAGKVVRMARERGLIVLSAGSDALRFTPSLTVTIEQVDRAMDVLESCFLVLREEKQGNK</sequence>
<dbReference type="EMBL" id="KZ819673">
    <property type="protein sequence ID" value="PWN25922.1"/>
    <property type="molecule type" value="Genomic_DNA"/>
</dbReference>
<dbReference type="GO" id="GO:0042802">
    <property type="term" value="F:identical protein binding"/>
    <property type="evidence" value="ECO:0007669"/>
    <property type="project" value="TreeGrafter"/>
</dbReference>
<organism evidence="7 8">
    <name type="scientific">Jaminaea rosea</name>
    <dbReference type="NCBI Taxonomy" id="1569628"/>
    <lineage>
        <taxon>Eukaryota</taxon>
        <taxon>Fungi</taxon>
        <taxon>Dikarya</taxon>
        <taxon>Basidiomycota</taxon>
        <taxon>Ustilaginomycotina</taxon>
        <taxon>Exobasidiomycetes</taxon>
        <taxon>Microstromatales</taxon>
        <taxon>Microstromatales incertae sedis</taxon>
        <taxon>Jaminaea</taxon>
    </lineage>
</organism>
<comment type="similarity">
    <text evidence="2 6">Belongs to the class-III pyridoxal-phosphate-dependent aminotransferase family.</text>
</comment>
<protein>
    <submittedName>
        <fullName evidence="7">Acetylornithine and succinylornithine aminotransferase</fullName>
    </submittedName>
</protein>
<dbReference type="PANTHER" id="PTHR11986">
    <property type="entry name" value="AMINOTRANSFERASE CLASS III"/>
    <property type="match status" value="1"/>
</dbReference>
<dbReference type="Gene3D" id="3.40.640.10">
    <property type="entry name" value="Type I PLP-dependent aspartate aminotransferase-like (Major domain)"/>
    <property type="match status" value="1"/>
</dbReference>
<evidence type="ECO:0000256" key="3">
    <source>
        <dbReference type="ARBA" id="ARBA00022576"/>
    </source>
</evidence>
<dbReference type="GO" id="GO:0030170">
    <property type="term" value="F:pyridoxal phosphate binding"/>
    <property type="evidence" value="ECO:0007669"/>
    <property type="project" value="InterPro"/>
</dbReference>
<comment type="cofactor">
    <cofactor evidence="1">
        <name>pyridoxal 5'-phosphate</name>
        <dbReference type="ChEBI" id="CHEBI:597326"/>
    </cofactor>
</comment>
<evidence type="ECO:0000256" key="1">
    <source>
        <dbReference type="ARBA" id="ARBA00001933"/>
    </source>
</evidence>
<dbReference type="Pfam" id="PF00202">
    <property type="entry name" value="Aminotran_3"/>
    <property type="match status" value="1"/>
</dbReference>
<dbReference type="InterPro" id="IPR049704">
    <property type="entry name" value="Aminotrans_3_PPA_site"/>
</dbReference>
<evidence type="ECO:0000256" key="4">
    <source>
        <dbReference type="ARBA" id="ARBA00022679"/>
    </source>
</evidence>
<evidence type="ECO:0000313" key="7">
    <source>
        <dbReference type="EMBL" id="PWN25922.1"/>
    </source>
</evidence>
<dbReference type="SUPFAM" id="SSF53383">
    <property type="entry name" value="PLP-dependent transferases"/>
    <property type="match status" value="1"/>
</dbReference>
<dbReference type="Proteomes" id="UP000245884">
    <property type="component" value="Unassembled WGS sequence"/>
</dbReference>
<dbReference type="AlphaFoldDB" id="A0A316UKU2"/>
<dbReference type="InterPro" id="IPR005814">
    <property type="entry name" value="Aminotrans_3"/>
</dbReference>
<dbReference type="InterPro" id="IPR015421">
    <property type="entry name" value="PyrdxlP-dep_Trfase_major"/>
</dbReference>
<dbReference type="InterPro" id="IPR015422">
    <property type="entry name" value="PyrdxlP-dep_Trfase_small"/>
</dbReference>
<name>A0A316UKU2_9BASI</name>
<dbReference type="GeneID" id="37029235"/>